<proteinExistence type="predicted"/>
<keyword evidence="3" id="KW-1185">Reference proteome</keyword>
<reference evidence="2 3" key="1">
    <citation type="journal article" date="2014" name="PLoS Genet.">
        <title>Phylogenetically driven sequencing of extremely halophilic archaea reveals strategies for static and dynamic osmo-response.</title>
        <authorList>
            <person name="Becker E.A."/>
            <person name="Seitzer P.M."/>
            <person name="Tritt A."/>
            <person name="Larsen D."/>
            <person name="Krusor M."/>
            <person name="Yao A.I."/>
            <person name="Wu D."/>
            <person name="Madern D."/>
            <person name="Eisen J.A."/>
            <person name="Darling A.E."/>
            <person name="Facciotti M.T."/>
        </authorList>
    </citation>
    <scope>NUCLEOTIDE SEQUENCE [LARGE SCALE GENOMIC DNA]</scope>
    <source>
        <strain evidence="2 3">JCM 13891</strain>
    </source>
</reference>
<organism evidence="2 3">
    <name type="scientific">Haloterrigena salina JCM 13891</name>
    <dbReference type="NCBI Taxonomy" id="1227488"/>
    <lineage>
        <taxon>Archaea</taxon>
        <taxon>Methanobacteriati</taxon>
        <taxon>Methanobacteriota</taxon>
        <taxon>Stenosarchaea group</taxon>
        <taxon>Halobacteria</taxon>
        <taxon>Halobacteriales</taxon>
        <taxon>Natrialbaceae</taxon>
        <taxon>Haloterrigena</taxon>
    </lineage>
</organism>
<evidence type="ECO:0000313" key="3">
    <source>
        <dbReference type="Proteomes" id="UP000011657"/>
    </source>
</evidence>
<dbReference type="PATRIC" id="fig|1227488.3.peg.931"/>
<dbReference type="STRING" id="1227488.C477_04714"/>
<protein>
    <submittedName>
        <fullName evidence="2">Uncharacterized protein</fullName>
    </submittedName>
</protein>
<dbReference type="Proteomes" id="UP000011657">
    <property type="component" value="Unassembled WGS sequence"/>
</dbReference>
<gene>
    <name evidence="2" type="ORF">C477_04714</name>
</gene>
<feature type="region of interest" description="Disordered" evidence="1">
    <location>
        <begin position="1"/>
        <end position="45"/>
    </location>
</feature>
<dbReference type="AlphaFoldDB" id="M0CHS7"/>
<sequence>MPTPVNRESATTPAESAASEPRKTTGGRRSVIAVGPPSRSSSVSIPFPFPLETVEPAATVETVAAGANAVTYWVVRRNFDKRYVDAGSPDAAGVPL</sequence>
<accession>M0CHS7</accession>
<dbReference type="EMBL" id="AOIS01000017">
    <property type="protein sequence ID" value="ELZ21912.1"/>
    <property type="molecule type" value="Genomic_DNA"/>
</dbReference>
<evidence type="ECO:0000256" key="1">
    <source>
        <dbReference type="SAM" id="MobiDB-lite"/>
    </source>
</evidence>
<comment type="caution">
    <text evidence="2">The sequence shown here is derived from an EMBL/GenBank/DDBJ whole genome shotgun (WGS) entry which is preliminary data.</text>
</comment>
<feature type="compositionally biased region" description="Low complexity" evidence="1">
    <location>
        <begin position="8"/>
        <end position="19"/>
    </location>
</feature>
<name>M0CHS7_9EURY</name>
<evidence type="ECO:0000313" key="2">
    <source>
        <dbReference type="EMBL" id="ELZ21912.1"/>
    </source>
</evidence>